<keyword evidence="3" id="KW-1185">Reference proteome</keyword>
<dbReference type="EMBL" id="OVEO01000005">
    <property type="protein sequence ID" value="SPQ96295.1"/>
    <property type="molecule type" value="Genomic_DNA"/>
</dbReference>
<evidence type="ECO:0008006" key="5">
    <source>
        <dbReference type="Google" id="ProtNLM"/>
    </source>
</evidence>
<evidence type="ECO:0000313" key="1">
    <source>
        <dbReference type="EMBL" id="CEO95254.1"/>
    </source>
</evidence>
<proteinExistence type="predicted"/>
<dbReference type="OMA" id="HIHIRGE"/>
<protein>
    <recommendedName>
        <fullName evidence="5">Roadblock/LAMTOR2 domain-containing protein</fullName>
    </recommendedName>
</protein>
<organism evidence="1 3">
    <name type="scientific">Plasmodiophora brassicae</name>
    <name type="common">Clubroot disease agent</name>
    <dbReference type="NCBI Taxonomy" id="37360"/>
    <lineage>
        <taxon>Eukaryota</taxon>
        <taxon>Sar</taxon>
        <taxon>Rhizaria</taxon>
        <taxon>Endomyxa</taxon>
        <taxon>Phytomyxea</taxon>
        <taxon>Plasmodiophorida</taxon>
        <taxon>Plasmodiophoridae</taxon>
        <taxon>Plasmodiophora</taxon>
    </lineage>
</organism>
<reference evidence="2 4" key="2">
    <citation type="submission" date="2018-03" db="EMBL/GenBank/DDBJ databases">
        <authorList>
            <person name="Fogelqvist J."/>
        </authorList>
    </citation>
    <scope>NUCLEOTIDE SEQUENCE [LARGE SCALE GENOMIC DNA]</scope>
</reference>
<geneLocation type="mitochondrion" evidence="2"/>
<dbReference type="OrthoDB" id="71311at2759"/>
<dbReference type="EMBL" id="CDSF01000013">
    <property type="protein sequence ID" value="CEO95254.1"/>
    <property type="molecule type" value="Genomic_DNA"/>
</dbReference>
<name>A0A0G4IJA9_PLABS</name>
<dbReference type="Proteomes" id="UP000039324">
    <property type="component" value="Unassembled WGS sequence"/>
</dbReference>
<accession>A0A0G4IJA9</accession>
<gene>
    <name evidence="1" type="ORF">PBRA_004020</name>
    <name evidence="2" type="ORF">PLBR_LOCUS3510</name>
</gene>
<keyword evidence="2" id="KW-0496">Mitochondrion</keyword>
<dbReference type="AlphaFoldDB" id="A0A0G4IJA9"/>
<sequence length="143" mass="16055">MWCCRRPAGLSAQVSRQIQAKLREIETVFPRTVVSCIVTQTGELIAQQVKPDQERVDDLVLPIAQLKRAAEQFGSTLNQSSCPVVHLRGNRVMFSCYELGDHLLAFYTDMSGVDLMTYDTADADSRMGFIIADLRLLFQNLSI</sequence>
<dbReference type="Gene3D" id="3.30.450.30">
    <property type="entry name" value="Dynein light chain 2a, cytoplasmic"/>
    <property type="match status" value="1"/>
</dbReference>
<evidence type="ECO:0000313" key="2">
    <source>
        <dbReference type="EMBL" id="SPQ96295.1"/>
    </source>
</evidence>
<evidence type="ECO:0000313" key="4">
    <source>
        <dbReference type="Proteomes" id="UP000290189"/>
    </source>
</evidence>
<evidence type="ECO:0000313" key="3">
    <source>
        <dbReference type="Proteomes" id="UP000039324"/>
    </source>
</evidence>
<reference evidence="1 3" key="1">
    <citation type="submission" date="2015-02" db="EMBL/GenBank/DDBJ databases">
        <authorList>
            <person name="Chooi Y.-H."/>
        </authorList>
    </citation>
    <scope>NUCLEOTIDE SEQUENCE [LARGE SCALE GENOMIC DNA]</scope>
    <source>
        <strain evidence="1">E3</strain>
    </source>
</reference>
<dbReference type="Proteomes" id="UP000290189">
    <property type="component" value="Unassembled WGS sequence"/>
</dbReference>